<gene>
    <name evidence="12" type="primary">ABSGL_12163.1 scaffold 12710</name>
</gene>
<evidence type="ECO:0000259" key="11">
    <source>
        <dbReference type="PROSITE" id="PS50249"/>
    </source>
</evidence>
<dbReference type="AlphaFoldDB" id="A0A168R8D3"/>
<dbReference type="Gene3D" id="3.40.140.10">
    <property type="entry name" value="Cytidine Deaminase, domain 2"/>
    <property type="match status" value="1"/>
</dbReference>
<dbReference type="Pfam" id="PF01398">
    <property type="entry name" value="JAB"/>
    <property type="match status" value="1"/>
</dbReference>
<dbReference type="GO" id="GO:0140492">
    <property type="term" value="F:metal-dependent deubiquitinase activity"/>
    <property type="evidence" value="ECO:0007669"/>
    <property type="project" value="InterPro"/>
</dbReference>
<evidence type="ECO:0000256" key="2">
    <source>
        <dbReference type="ARBA" id="ARBA00010981"/>
    </source>
</evidence>
<dbReference type="FunFam" id="3.40.140.10:FF:000033">
    <property type="entry name" value="AMSH-like protease sst2"/>
    <property type="match status" value="1"/>
</dbReference>
<keyword evidence="7" id="KW-0862">Zinc</keyword>
<keyword evidence="13" id="KW-1185">Reference proteome</keyword>
<evidence type="ECO:0000256" key="8">
    <source>
        <dbReference type="ARBA" id="ARBA00023049"/>
    </source>
</evidence>
<dbReference type="InParanoid" id="A0A168R8D3"/>
<dbReference type="FunCoup" id="A0A168R8D3">
    <property type="interactions" value="272"/>
</dbReference>
<dbReference type="SUPFAM" id="SSF140856">
    <property type="entry name" value="USP8 N-terminal domain-like"/>
    <property type="match status" value="1"/>
</dbReference>
<dbReference type="EMBL" id="LT554579">
    <property type="protein sequence ID" value="SAM06275.1"/>
    <property type="molecule type" value="Genomic_DNA"/>
</dbReference>
<dbReference type="InterPro" id="IPR015063">
    <property type="entry name" value="USP8_dimer"/>
</dbReference>
<dbReference type="SUPFAM" id="SSF102712">
    <property type="entry name" value="JAB1/MPN domain"/>
    <property type="match status" value="1"/>
</dbReference>
<dbReference type="OMA" id="NSFTITH"/>
<dbReference type="Pfam" id="PF08969">
    <property type="entry name" value="USP8_dimer"/>
    <property type="match status" value="1"/>
</dbReference>
<dbReference type="GO" id="GO:0061578">
    <property type="term" value="F:K63-linked deubiquitinase activity"/>
    <property type="evidence" value="ECO:0007669"/>
    <property type="project" value="InterPro"/>
</dbReference>
<dbReference type="InterPro" id="IPR000555">
    <property type="entry name" value="JAMM/MPN+_dom"/>
</dbReference>
<dbReference type="Gene3D" id="1.20.58.80">
    <property type="entry name" value="Phosphotransferase system, lactose/cellobiose-type IIA subunit"/>
    <property type="match status" value="1"/>
</dbReference>
<reference evidence="12" key="1">
    <citation type="submission" date="2016-04" db="EMBL/GenBank/DDBJ databases">
        <authorList>
            <person name="Evans L.H."/>
            <person name="Alamgir A."/>
            <person name="Owens N."/>
            <person name="Weber N.D."/>
            <person name="Virtaneva K."/>
            <person name="Barbian K."/>
            <person name="Babar A."/>
            <person name="Rosenke K."/>
        </authorList>
    </citation>
    <scope>NUCLEOTIDE SEQUENCE [LARGE SCALE GENOMIC DNA]</scope>
    <source>
        <strain evidence="12">CBS 101.48</strain>
    </source>
</reference>
<dbReference type="GO" id="GO:0005768">
    <property type="term" value="C:endosome"/>
    <property type="evidence" value="ECO:0007669"/>
    <property type="project" value="TreeGrafter"/>
</dbReference>
<dbReference type="Proteomes" id="UP000078561">
    <property type="component" value="Unassembled WGS sequence"/>
</dbReference>
<feature type="domain" description="MPN" evidence="11">
    <location>
        <begin position="299"/>
        <end position="427"/>
    </location>
</feature>
<name>A0A168R8D3_ABSGL</name>
<accession>A0A168R8D3</accession>
<evidence type="ECO:0000256" key="10">
    <source>
        <dbReference type="SAM" id="MobiDB-lite"/>
    </source>
</evidence>
<keyword evidence="8" id="KW-0482">Metalloprotease</keyword>
<evidence type="ECO:0000313" key="13">
    <source>
        <dbReference type="Proteomes" id="UP000078561"/>
    </source>
</evidence>
<dbReference type="PROSITE" id="PS50249">
    <property type="entry name" value="MPN"/>
    <property type="match status" value="1"/>
</dbReference>
<evidence type="ECO:0000256" key="5">
    <source>
        <dbReference type="ARBA" id="ARBA00022786"/>
    </source>
</evidence>
<dbReference type="OrthoDB" id="3640at2759"/>
<dbReference type="InterPro" id="IPR044098">
    <property type="entry name" value="STAMBP/STALP-like_MPN"/>
</dbReference>
<evidence type="ECO:0000256" key="9">
    <source>
        <dbReference type="SAM" id="Coils"/>
    </source>
</evidence>
<dbReference type="GO" id="GO:0006508">
    <property type="term" value="P:proteolysis"/>
    <property type="evidence" value="ECO:0007669"/>
    <property type="project" value="UniProtKB-KW"/>
</dbReference>
<dbReference type="GO" id="GO:0046872">
    <property type="term" value="F:metal ion binding"/>
    <property type="evidence" value="ECO:0007669"/>
    <property type="project" value="UniProtKB-KW"/>
</dbReference>
<keyword evidence="6" id="KW-0378">Hydrolase</keyword>
<keyword evidence="5" id="KW-0833">Ubl conjugation pathway</keyword>
<dbReference type="GO" id="GO:0016020">
    <property type="term" value="C:membrane"/>
    <property type="evidence" value="ECO:0007669"/>
    <property type="project" value="TreeGrafter"/>
</dbReference>
<dbReference type="CDD" id="cd08066">
    <property type="entry name" value="MPN_AMSH_like"/>
    <property type="match status" value="1"/>
</dbReference>
<dbReference type="PANTHER" id="PTHR12947:SF13">
    <property type="entry name" value="FI19924P1"/>
    <property type="match status" value="1"/>
</dbReference>
<keyword evidence="3" id="KW-0645">Protease</keyword>
<evidence type="ECO:0000256" key="3">
    <source>
        <dbReference type="ARBA" id="ARBA00022670"/>
    </source>
</evidence>
<keyword evidence="9" id="KW-0175">Coiled coil</keyword>
<organism evidence="12">
    <name type="scientific">Absidia glauca</name>
    <name type="common">Pin mould</name>
    <dbReference type="NCBI Taxonomy" id="4829"/>
    <lineage>
        <taxon>Eukaryota</taxon>
        <taxon>Fungi</taxon>
        <taxon>Fungi incertae sedis</taxon>
        <taxon>Mucoromycota</taxon>
        <taxon>Mucoromycotina</taxon>
        <taxon>Mucoromycetes</taxon>
        <taxon>Mucorales</taxon>
        <taxon>Cunninghamellaceae</taxon>
        <taxon>Absidia</taxon>
    </lineage>
</organism>
<proteinExistence type="inferred from homology"/>
<comment type="similarity">
    <text evidence="2">Belongs to the peptidase M67C family.</text>
</comment>
<evidence type="ECO:0000313" key="12">
    <source>
        <dbReference type="EMBL" id="SAM06275.1"/>
    </source>
</evidence>
<dbReference type="PANTHER" id="PTHR12947">
    <property type="entry name" value="AMSH-LIKE PROTEASE"/>
    <property type="match status" value="1"/>
</dbReference>
<dbReference type="InterPro" id="IPR037518">
    <property type="entry name" value="MPN"/>
</dbReference>
<comment type="cofactor">
    <cofactor evidence="1">
        <name>Zn(2+)</name>
        <dbReference type="ChEBI" id="CHEBI:29105"/>
    </cofactor>
</comment>
<protein>
    <recommendedName>
        <fullName evidence="11">MPN domain-containing protein</fullName>
    </recommendedName>
</protein>
<evidence type="ECO:0000256" key="4">
    <source>
        <dbReference type="ARBA" id="ARBA00022723"/>
    </source>
</evidence>
<dbReference type="GO" id="GO:0070536">
    <property type="term" value="P:protein K63-linked deubiquitination"/>
    <property type="evidence" value="ECO:0007669"/>
    <property type="project" value="InterPro"/>
</dbReference>
<evidence type="ECO:0000256" key="1">
    <source>
        <dbReference type="ARBA" id="ARBA00001947"/>
    </source>
</evidence>
<keyword evidence="4" id="KW-0479">Metal-binding</keyword>
<feature type="region of interest" description="Disordered" evidence="10">
    <location>
        <begin position="214"/>
        <end position="236"/>
    </location>
</feature>
<dbReference type="STRING" id="4829.A0A168R8D3"/>
<sequence length="473" mass="53612">MPQQQNPPRSTKELGRLASIQVDSNTPIRLYFRSADLLIKQARVYKMEKDYQHAYVLYMKYTNLGLKELNNHAGYKAPENKKARNTITKNCNEALDALEVMKPILEKEYQQYVEQQQRKQERMQQKQQQQQQQPDIEARHVQQLKGITAQHQYKIDQGDTQQNWSLQDALKDVAGVGYNERPFVHAETSTDSITKYPTTAFENKSDGYLYQPHHQQQNNQSFVRPPLPPKPMSPESRITTQAPAIPPKVSLETPPFVPALPPKVPKVTPVAEPLPEPSLPADLINSSGALTERGEPLRRLIVPSSLQDRFISIAKPNTNRNIETCGILAGTLKNNVLQVTTLIIPKQTGTSDTCTTENEEELFEYQDAHDLLTFGWIHTHPSQSCFLSSVDLHTHCSYQLMLPEAIAIVCAPKHNPSYGVFRLTDPPGLDVISSCKIERAFHPHPDLPIYTDTHNTSHVLTQAQDLKVVDLRR</sequence>
<evidence type="ECO:0000256" key="6">
    <source>
        <dbReference type="ARBA" id="ARBA00022801"/>
    </source>
</evidence>
<evidence type="ECO:0000256" key="7">
    <source>
        <dbReference type="ARBA" id="ARBA00022833"/>
    </source>
</evidence>
<feature type="coiled-coil region" evidence="9">
    <location>
        <begin position="95"/>
        <end position="133"/>
    </location>
</feature>
<dbReference type="SMART" id="SM00232">
    <property type="entry name" value="JAB_MPN"/>
    <property type="match status" value="1"/>
</dbReference>